<feature type="transmembrane region" description="Helical" evidence="6">
    <location>
        <begin position="147"/>
        <end position="168"/>
    </location>
</feature>
<name>A0A8J2ZTX7_9BACL</name>
<reference evidence="7" key="1">
    <citation type="journal article" date="2014" name="Int. J. Syst. Evol. Microbiol.">
        <title>Complete genome sequence of Corynebacterium casei LMG S-19264T (=DSM 44701T), isolated from a smear-ripened cheese.</title>
        <authorList>
            <consortium name="US DOE Joint Genome Institute (JGI-PGF)"/>
            <person name="Walter F."/>
            <person name="Albersmeier A."/>
            <person name="Kalinowski J."/>
            <person name="Ruckert C."/>
        </authorList>
    </citation>
    <scope>NUCLEOTIDE SEQUENCE</scope>
    <source>
        <strain evidence="7">CGMCC 1.12777</strain>
    </source>
</reference>
<feature type="transmembrane region" description="Helical" evidence="6">
    <location>
        <begin position="429"/>
        <end position="448"/>
    </location>
</feature>
<dbReference type="CDD" id="cd10334">
    <property type="entry name" value="SLC6sbd_u1"/>
    <property type="match status" value="1"/>
</dbReference>
<keyword evidence="8" id="KW-1185">Reference proteome</keyword>
<dbReference type="InterPro" id="IPR037272">
    <property type="entry name" value="SNS_sf"/>
</dbReference>
<dbReference type="InterPro" id="IPR000175">
    <property type="entry name" value="Na/ntran_symport"/>
</dbReference>
<dbReference type="PANTHER" id="PTHR42948">
    <property type="entry name" value="TRANSPORTER"/>
    <property type="match status" value="1"/>
</dbReference>
<feature type="transmembrane region" description="Helical" evidence="6">
    <location>
        <begin position="86"/>
        <end position="115"/>
    </location>
</feature>
<dbReference type="Proteomes" id="UP000656813">
    <property type="component" value="Unassembled WGS sequence"/>
</dbReference>
<dbReference type="NCBIfam" id="NF037979">
    <property type="entry name" value="Na_transp"/>
    <property type="match status" value="1"/>
</dbReference>
<dbReference type="AlphaFoldDB" id="A0A8J2ZTX7"/>
<dbReference type="RefSeq" id="WP_188496418.1">
    <property type="nucleotide sequence ID" value="NZ_BMFV01000006.1"/>
</dbReference>
<feature type="transmembrane region" description="Helical" evidence="6">
    <location>
        <begin position="180"/>
        <end position="202"/>
    </location>
</feature>
<evidence type="ECO:0000313" key="8">
    <source>
        <dbReference type="Proteomes" id="UP000656813"/>
    </source>
</evidence>
<dbReference type="PANTHER" id="PTHR42948:SF1">
    <property type="entry name" value="TRANSPORTER"/>
    <property type="match status" value="1"/>
</dbReference>
<dbReference type="EMBL" id="BMFV01000006">
    <property type="protein sequence ID" value="GGH78187.1"/>
    <property type="molecule type" value="Genomic_DNA"/>
</dbReference>
<keyword evidence="4 6" id="KW-1133">Transmembrane helix</keyword>
<feature type="transmembrane region" description="Helical" evidence="6">
    <location>
        <begin position="12"/>
        <end position="31"/>
    </location>
</feature>
<dbReference type="Pfam" id="PF00209">
    <property type="entry name" value="SNF"/>
    <property type="match status" value="2"/>
</dbReference>
<evidence type="ECO:0000256" key="4">
    <source>
        <dbReference type="ARBA" id="ARBA00022989"/>
    </source>
</evidence>
<feature type="transmembrane region" description="Helical" evidence="6">
    <location>
        <begin position="358"/>
        <end position="382"/>
    </location>
</feature>
<feature type="transmembrane region" description="Helical" evidence="6">
    <location>
        <begin position="388"/>
        <end position="409"/>
    </location>
</feature>
<feature type="transmembrane region" description="Helical" evidence="6">
    <location>
        <begin position="222"/>
        <end position="247"/>
    </location>
</feature>
<keyword evidence="5 6" id="KW-0472">Membrane</keyword>
<feature type="transmembrane region" description="Helical" evidence="6">
    <location>
        <begin position="468"/>
        <end position="489"/>
    </location>
</feature>
<feature type="transmembrane region" description="Helical" evidence="6">
    <location>
        <begin position="43"/>
        <end position="65"/>
    </location>
</feature>
<reference evidence="7" key="2">
    <citation type="submission" date="2020-09" db="EMBL/GenBank/DDBJ databases">
        <authorList>
            <person name="Sun Q."/>
            <person name="Zhou Y."/>
        </authorList>
    </citation>
    <scope>NUCLEOTIDE SEQUENCE</scope>
    <source>
        <strain evidence="7">CGMCC 1.12777</strain>
    </source>
</reference>
<feature type="transmembrane region" description="Helical" evidence="6">
    <location>
        <begin position="259"/>
        <end position="284"/>
    </location>
</feature>
<evidence type="ECO:0000256" key="6">
    <source>
        <dbReference type="SAM" id="Phobius"/>
    </source>
</evidence>
<comment type="caution">
    <text evidence="7">The sequence shown here is derived from an EMBL/GenBank/DDBJ whole genome shotgun (WGS) entry which is preliminary data.</text>
</comment>
<gene>
    <name evidence="7" type="ORF">GCM10007096_11230</name>
</gene>
<sequence length="502" mass="54992">MKSREQWGSRAGFILAAIGSAIGLGNIWRFPAVAYANGGGSFFLPYLIALLTAGIPLLILEFTMGHKYRGSAPLTLGRISRKGGEWLGWWQVVVSFVISSYYAVIVAWAVAYTWFSFKLDWGSDTGGFFQKDYAQFATVSPGSFGGIVWQVFLPLILVWIVVFIVLFKGVRKGIEKANKFFIPLLVILFAIVVIRAVTLPGAAEGLNAFFTPDWHKIWSGNVWVAAYGQIFFSLSIAFGIMVAYSSYLPKKSDITNNAFITGFANSGFELLAGIGIFSALGFMAQTQGKEVGDVVEGGVNLVFVVLPQIINTLPALKVPFAVLFFLSIIFAGLSSLISIVEAYVSAVQDKFQMSRKTAVVIGAGLSALISLFYASRGGLYFLDTVDHYVNQYGIALAGLVEVILIAWVFRKLDTFQKHANAISDIRLVFWWKACLGVITPLVLGYMMVKSVIEDIQTPYGGGDYSIPFLMVSVIVTALTMIIGIILTPFKWKRTLSEKEEAS</sequence>
<comment type="subcellular location">
    <subcellularLocation>
        <location evidence="1">Membrane</location>
        <topology evidence="1">Multi-pass membrane protein</topology>
    </subcellularLocation>
</comment>
<proteinExistence type="predicted"/>
<dbReference type="SUPFAM" id="SSF161070">
    <property type="entry name" value="SNF-like"/>
    <property type="match status" value="1"/>
</dbReference>
<evidence type="ECO:0000256" key="2">
    <source>
        <dbReference type="ARBA" id="ARBA00022448"/>
    </source>
</evidence>
<keyword evidence="2" id="KW-0813">Transport</keyword>
<dbReference type="GO" id="GO:0016020">
    <property type="term" value="C:membrane"/>
    <property type="evidence" value="ECO:0007669"/>
    <property type="project" value="UniProtKB-SubCell"/>
</dbReference>
<protein>
    <submittedName>
        <fullName evidence="7">Transporter</fullName>
    </submittedName>
</protein>
<feature type="transmembrane region" description="Helical" evidence="6">
    <location>
        <begin position="320"/>
        <end position="346"/>
    </location>
</feature>
<evidence type="ECO:0000256" key="5">
    <source>
        <dbReference type="ARBA" id="ARBA00023136"/>
    </source>
</evidence>
<evidence type="ECO:0000256" key="3">
    <source>
        <dbReference type="ARBA" id="ARBA00022692"/>
    </source>
</evidence>
<organism evidence="7 8">
    <name type="scientific">Pullulanibacillus pueri</name>
    <dbReference type="NCBI Taxonomy" id="1437324"/>
    <lineage>
        <taxon>Bacteria</taxon>
        <taxon>Bacillati</taxon>
        <taxon>Bacillota</taxon>
        <taxon>Bacilli</taxon>
        <taxon>Bacillales</taxon>
        <taxon>Sporolactobacillaceae</taxon>
        <taxon>Pullulanibacillus</taxon>
    </lineage>
</organism>
<evidence type="ECO:0000313" key="7">
    <source>
        <dbReference type="EMBL" id="GGH78187.1"/>
    </source>
</evidence>
<evidence type="ECO:0000256" key="1">
    <source>
        <dbReference type="ARBA" id="ARBA00004141"/>
    </source>
</evidence>
<dbReference type="PRINTS" id="PR00176">
    <property type="entry name" value="NANEUSMPORT"/>
</dbReference>
<dbReference type="PROSITE" id="PS50267">
    <property type="entry name" value="NA_NEUROTRAN_SYMP_3"/>
    <property type="match status" value="1"/>
</dbReference>
<accession>A0A8J2ZTX7</accession>
<keyword evidence="3 6" id="KW-0812">Transmembrane</keyword>